<evidence type="ECO:0000313" key="2">
    <source>
        <dbReference type="Proteomes" id="UP000034696"/>
    </source>
</evidence>
<comment type="caution">
    <text evidence="1">The sequence shown here is derived from an EMBL/GenBank/DDBJ whole genome shotgun (WGS) entry which is preliminary data.</text>
</comment>
<reference evidence="1 2" key="1">
    <citation type="journal article" date="2015" name="Nature">
        <title>rRNA introns, odd ribosomes, and small enigmatic genomes across a large radiation of phyla.</title>
        <authorList>
            <person name="Brown C.T."/>
            <person name="Hug L.A."/>
            <person name="Thomas B.C."/>
            <person name="Sharon I."/>
            <person name="Castelle C.J."/>
            <person name="Singh A."/>
            <person name="Wilkins M.J."/>
            <person name="Williams K.H."/>
            <person name="Banfield J.F."/>
        </authorList>
    </citation>
    <scope>NUCLEOTIDE SEQUENCE [LARGE SCALE GENOMIC DNA]</scope>
</reference>
<name>A0A0G1M8X2_9BACT</name>
<sequence length="155" mass="17860">MKEQSGKQSVERFAVFGGKNLSELGDYDSVKAVESGIKPIALVGQRVNSKLPYIEFDLPRIYYNQDENPPLVTGIMAERSHIYYRPETQGLAKKLFELLKRYKFDPYAHLAPGDVYAYQETPDEYHRELGRLLGYSEIEIENFLRSTHGHSRSNQ</sequence>
<organism evidence="1 2">
    <name type="scientific">Candidatus Giovannonibacteria bacterium GW2011_GWA2_45_21</name>
    <dbReference type="NCBI Taxonomy" id="1618649"/>
    <lineage>
        <taxon>Bacteria</taxon>
        <taxon>Candidatus Giovannoniibacteriota</taxon>
    </lineage>
</organism>
<dbReference type="AlphaFoldDB" id="A0A0G1M8X2"/>
<proteinExistence type="predicted"/>
<gene>
    <name evidence="1" type="ORF">UX06_C0015G0004</name>
</gene>
<evidence type="ECO:0000313" key="1">
    <source>
        <dbReference type="EMBL" id="KKU04537.1"/>
    </source>
</evidence>
<dbReference type="EMBL" id="LCKT01000015">
    <property type="protein sequence ID" value="KKU04537.1"/>
    <property type="molecule type" value="Genomic_DNA"/>
</dbReference>
<accession>A0A0G1M8X2</accession>
<dbReference type="Proteomes" id="UP000034696">
    <property type="component" value="Unassembled WGS sequence"/>
</dbReference>
<protein>
    <submittedName>
        <fullName evidence="1">Uncharacterized protein</fullName>
    </submittedName>
</protein>